<dbReference type="Gene3D" id="3.20.20.80">
    <property type="entry name" value="Glycosidases"/>
    <property type="match status" value="1"/>
</dbReference>
<dbReference type="GO" id="GO:0030163">
    <property type="term" value="P:protein catabolic process"/>
    <property type="evidence" value="ECO:0007669"/>
    <property type="project" value="UniProtKB-ARBA"/>
</dbReference>
<dbReference type="PRINTS" id="PR00843">
    <property type="entry name" value="GLHYDRLASE30"/>
</dbReference>
<evidence type="ECO:0000256" key="2">
    <source>
        <dbReference type="ARBA" id="ARBA00004760"/>
    </source>
</evidence>
<comment type="similarity">
    <text evidence="4 12">Belongs to the glycosyl hydrolase 30 family.</text>
</comment>
<reference evidence="13 14" key="1">
    <citation type="submission" date="2016-03" db="EMBL/GenBank/DDBJ databases">
        <title>EvidentialGene: Evidence-directed Construction of Genes on Genomes.</title>
        <authorList>
            <person name="Gilbert D.G."/>
            <person name="Choi J.-H."/>
            <person name="Mockaitis K."/>
            <person name="Colbourne J."/>
            <person name="Pfrender M."/>
        </authorList>
    </citation>
    <scope>NUCLEOTIDE SEQUENCE [LARGE SCALE GENOMIC DNA]</scope>
    <source>
        <strain evidence="13 14">Xinb3</strain>
        <tissue evidence="13">Complete organism</tissue>
    </source>
</reference>
<dbReference type="GO" id="GO:0016241">
    <property type="term" value="P:regulation of macroautophagy"/>
    <property type="evidence" value="ECO:0007669"/>
    <property type="project" value="UniProtKB-ARBA"/>
</dbReference>
<keyword evidence="8 12" id="KW-0746">Sphingolipid metabolism</keyword>
<evidence type="ECO:0000313" key="13">
    <source>
        <dbReference type="EMBL" id="KZS19886.1"/>
    </source>
</evidence>
<dbReference type="GO" id="GO:0004348">
    <property type="term" value="F:glucosylceramidase activity"/>
    <property type="evidence" value="ECO:0007669"/>
    <property type="project" value="UniProtKB-EC"/>
</dbReference>
<evidence type="ECO:0000256" key="3">
    <source>
        <dbReference type="ARBA" id="ARBA00004991"/>
    </source>
</evidence>
<dbReference type="GO" id="GO:0010605">
    <property type="term" value="P:negative regulation of macromolecule metabolic process"/>
    <property type="evidence" value="ECO:0007669"/>
    <property type="project" value="UniProtKB-ARBA"/>
</dbReference>
<evidence type="ECO:0000256" key="6">
    <source>
        <dbReference type="ARBA" id="ARBA00022729"/>
    </source>
</evidence>
<evidence type="ECO:0000256" key="8">
    <source>
        <dbReference type="ARBA" id="ARBA00022919"/>
    </source>
</evidence>
<keyword evidence="7 12" id="KW-0378">Hydrolase</keyword>
<dbReference type="GO" id="GO:0016758">
    <property type="term" value="F:hexosyltransferase activity"/>
    <property type="evidence" value="ECO:0007669"/>
    <property type="project" value="UniProtKB-ARBA"/>
</dbReference>
<dbReference type="InterPro" id="IPR017853">
    <property type="entry name" value="GH"/>
</dbReference>
<dbReference type="SUPFAM" id="SSF51445">
    <property type="entry name" value="(Trans)glycosidases"/>
    <property type="match status" value="1"/>
</dbReference>
<organism evidence="13 14">
    <name type="scientific">Daphnia magna</name>
    <dbReference type="NCBI Taxonomy" id="35525"/>
    <lineage>
        <taxon>Eukaryota</taxon>
        <taxon>Metazoa</taxon>
        <taxon>Ecdysozoa</taxon>
        <taxon>Arthropoda</taxon>
        <taxon>Crustacea</taxon>
        <taxon>Branchiopoda</taxon>
        <taxon>Diplostraca</taxon>
        <taxon>Cladocera</taxon>
        <taxon>Anomopoda</taxon>
        <taxon>Daphniidae</taxon>
        <taxon>Daphnia</taxon>
    </lineage>
</organism>
<dbReference type="GO" id="GO:0042391">
    <property type="term" value="P:regulation of membrane potential"/>
    <property type="evidence" value="ECO:0007669"/>
    <property type="project" value="UniProtKB-ARBA"/>
</dbReference>
<dbReference type="PANTHER" id="PTHR11069">
    <property type="entry name" value="GLUCOSYLCERAMIDASE"/>
    <property type="match status" value="1"/>
</dbReference>
<dbReference type="InterPro" id="IPR001139">
    <property type="entry name" value="Glyco_hydro_30"/>
</dbReference>
<dbReference type="Pfam" id="PF17189">
    <property type="entry name" value="Glyco_hydro_30C"/>
    <property type="match status" value="1"/>
</dbReference>
<comment type="pathway">
    <text evidence="2">Lipid metabolism; sphingolipid metabolism.</text>
</comment>
<dbReference type="GO" id="GO:0005102">
    <property type="term" value="F:signaling receptor binding"/>
    <property type="evidence" value="ECO:0007669"/>
    <property type="project" value="UniProtKB-ARBA"/>
</dbReference>
<comment type="catalytic activity">
    <reaction evidence="11">
        <text>an N-acyl-1-beta-D-glucosyl-15-methylhexadecasphing-4-enine + H2O = an N-acyl-15-methylhexadecasphing-4-enine + D-glucose</text>
        <dbReference type="Rhea" id="RHEA:34755"/>
        <dbReference type="ChEBI" id="CHEBI:4167"/>
        <dbReference type="ChEBI" id="CHEBI:15377"/>
        <dbReference type="ChEBI" id="CHEBI:70815"/>
        <dbReference type="ChEBI" id="CHEBI:70846"/>
    </reaction>
    <physiologicalReaction direction="left-to-right" evidence="11">
        <dbReference type="Rhea" id="RHEA:34756"/>
    </physiologicalReaction>
</comment>
<dbReference type="STRING" id="35525.A0A0P5D4A0"/>
<accession>A0A0P5D4A0</accession>
<dbReference type="GO" id="GO:0007040">
    <property type="term" value="P:lysosome organization"/>
    <property type="evidence" value="ECO:0007669"/>
    <property type="project" value="UniProtKB-ARBA"/>
</dbReference>
<dbReference type="AlphaFoldDB" id="A0A0P5D4A0"/>
<keyword evidence="14" id="KW-1185">Reference proteome</keyword>
<evidence type="ECO:0000256" key="12">
    <source>
        <dbReference type="RuleBase" id="RU361188"/>
    </source>
</evidence>
<dbReference type="GO" id="GO:0051246">
    <property type="term" value="P:regulation of protein metabolic process"/>
    <property type="evidence" value="ECO:0007669"/>
    <property type="project" value="UniProtKB-ARBA"/>
</dbReference>
<evidence type="ECO:0000256" key="1">
    <source>
        <dbReference type="ARBA" id="ARBA00001013"/>
    </source>
</evidence>
<evidence type="ECO:0000256" key="4">
    <source>
        <dbReference type="ARBA" id="ARBA00005382"/>
    </source>
</evidence>
<comment type="pathway">
    <text evidence="3">Sphingolipid metabolism.</text>
</comment>
<dbReference type="InterPro" id="IPR033452">
    <property type="entry name" value="GH30_C"/>
</dbReference>
<dbReference type="GO" id="GO:0005774">
    <property type="term" value="C:vacuolar membrane"/>
    <property type="evidence" value="ECO:0007669"/>
    <property type="project" value="UniProtKB-ARBA"/>
</dbReference>
<evidence type="ECO:0000256" key="11">
    <source>
        <dbReference type="ARBA" id="ARBA00051345"/>
    </source>
</evidence>
<dbReference type="Proteomes" id="UP000076858">
    <property type="component" value="Unassembled WGS sequence"/>
</dbReference>
<name>A0A0P5D4A0_9CRUS</name>
<sequence length="538" mass="60405">MQLTVSALVCFDTWFRLFLLVLPKMANFNFFCTSFLVSILVYRGVVVANDCIPRHYGKSSFVCVCNATYCDDSPTVGDLAAGQATLISSTRADARFRITNLTFVGFSNSLLANQIFIDPSVQYQKILGFGGAFTDAAGINIAKLSILAQQNLLKSYFGSEGIEYGLGRVPIGGSDFSTLAYTYDDFPGDNNLANFSLTKEDLFFKIPYISWAQSFSAKPIKLLASPWSAPAWMKSNGKLNGKGYLLQEYYQVWAEYIARFFEEYKSHNLHFFAVTPQNEPSDGNIPDFPFNCMGWTPEQQAMFVGLNLGPTLEASGFGSVKIMIMDDQRLLLPKWAESVLAHPLAKKYVAGVAVHWYTDLFTPATVLTKFHEKFPDHFILATEACEGDKPWQPAVSLGSWERLESYAHNIIEDLNHWVTGWMDWNLALDERGGPNWAGNFVDSPIIVNKARDEFYKQPMFYALGHFSKYIPEDSVRIGIDLIDNSNFFGTAFKRPDGKHTVVLLNRSNEDKLIMLVDRERGALEFTCPARSLNTVVYG</sequence>
<dbReference type="Pfam" id="PF02055">
    <property type="entry name" value="Glyco_hydro_30"/>
    <property type="match status" value="1"/>
</dbReference>
<dbReference type="EMBL" id="LRGB01000311">
    <property type="protein sequence ID" value="KZS19886.1"/>
    <property type="molecule type" value="Genomic_DNA"/>
</dbReference>
<dbReference type="PANTHER" id="PTHR11069:SF23">
    <property type="entry name" value="LYSOSOMAL ACID GLUCOSYLCERAMIDASE"/>
    <property type="match status" value="1"/>
</dbReference>
<dbReference type="GO" id="GO:0006914">
    <property type="term" value="P:autophagy"/>
    <property type="evidence" value="ECO:0007669"/>
    <property type="project" value="UniProtKB-ARBA"/>
</dbReference>
<dbReference type="GO" id="GO:0008202">
    <property type="term" value="P:steroid metabolic process"/>
    <property type="evidence" value="ECO:0007669"/>
    <property type="project" value="UniProtKB-ARBA"/>
</dbReference>
<keyword evidence="12" id="KW-0326">Glycosidase</keyword>
<dbReference type="InterPro" id="IPR033453">
    <property type="entry name" value="Glyco_hydro_30_TIM-barrel"/>
</dbReference>
<evidence type="ECO:0000256" key="9">
    <source>
        <dbReference type="ARBA" id="ARBA00023098"/>
    </source>
</evidence>
<dbReference type="GO" id="GO:0006066">
    <property type="term" value="P:alcohol metabolic process"/>
    <property type="evidence" value="ECO:0007669"/>
    <property type="project" value="UniProtKB-ARBA"/>
</dbReference>
<evidence type="ECO:0000256" key="7">
    <source>
        <dbReference type="ARBA" id="ARBA00022801"/>
    </source>
</evidence>
<evidence type="ECO:0000313" key="14">
    <source>
        <dbReference type="Proteomes" id="UP000076858"/>
    </source>
</evidence>
<protein>
    <recommendedName>
        <fullName evidence="5 12">Glucosylceramidase</fullName>
        <ecNumber evidence="5 12">3.2.1.45</ecNumber>
    </recommendedName>
</protein>
<comment type="catalytic activity">
    <reaction evidence="1">
        <text>a beta-D-glucosyl-(1&lt;-&gt;1')-N-acylsphing-4-enine + H2O = an N-acylsphing-4-enine + D-glucose</text>
        <dbReference type="Rhea" id="RHEA:13269"/>
        <dbReference type="ChEBI" id="CHEBI:4167"/>
        <dbReference type="ChEBI" id="CHEBI:15377"/>
        <dbReference type="ChEBI" id="CHEBI:22801"/>
        <dbReference type="ChEBI" id="CHEBI:52639"/>
        <dbReference type="EC" id="3.2.1.45"/>
    </reaction>
    <physiologicalReaction direction="left-to-right" evidence="1">
        <dbReference type="Rhea" id="RHEA:13270"/>
    </physiologicalReaction>
</comment>
<gene>
    <name evidence="13" type="ORF">APZ42_013662</name>
</gene>
<comment type="catalytic activity">
    <reaction evidence="10">
        <text>a beta-D-glucosylceramide + H2O = an N-acyl-sphingoid base + D-glucose</text>
        <dbReference type="Rhea" id="RHEA:81447"/>
        <dbReference type="ChEBI" id="CHEBI:4167"/>
        <dbReference type="ChEBI" id="CHEBI:15377"/>
        <dbReference type="ChEBI" id="CHEBI:83264"/>
        <dbReference type="ChEBI" id="CHEBI:83273"/>
    </reaction>
    <physiologicalReaction direction="left-to-right" evidence="10">
        <dbReference type="Rhea" id="RHEA:81448"/>
    </physiologicalReaction>
</comment>
<dbReference type="GO" id="GO:0006680">
    <property type="term" value="P:glucosylceramide catabolic process"/>
    <property type="evidence" value="ECO:0007669"/>
    <property type="project" value="UniProtKB-ARBA"/>
</dbReference>
<dbReference type="EC" id="3.2.1.45" evidence="5 12"/>
<dbReference type="GO" id="GO:0005764">
    <property type="term" value="C:lysosome"/>
    <property type="evidence" value="ECO:0007669"/>
    <property type="project" value="UniProtKB-ARBA"/>
</dbReference>
<keyword evidence="6" id="KW-0732">Signal</keyword>
<dbReference type="FunFam" id="3.20.20.80:FF:000030">
    <property type="entry name" value="Lysosomal acid glucosylceramidase"/>
    <property type="match status" value="1"/>
</dbReference>
<dbReference type="OrthoDB" id="2160638at2759"/>
<evidence type="ECO:0000256" key="10">
    <source>
        <dbReference type="ARBA" id="ARBA00050474"/>
    </source>
</evidence>
<evidence type="ECO:0000256" key="5">
    <source>
        <dbReference type="ARBA" id="ARBA00012658"/>
    </source>
</evidence>
<dbReference type="GO" id="GO:0032006">
    <property type="term" value="P:regulation of TOR signaling"/>
    <property type="evidence" value="ECO:0007669"/>
    <property type="project" value="UniProtKB-ARBA"/>
</dbReference>
<comment type="caution">
    <text evidence="13">The sequence shown here is derived from an EMBL/GenBank/DDBJ whole genome shotgun (WGS) entry which is preliminary data.</text>
</comment>
<keyword evidence="9 12" id="KW-0443">Lipid metabolism</keyword>
<proteinExistence type="inferred from homology"/>
<dbReference type="SUPFAM" id="SSF51011">
    <property type="entry name" value="Glycosyl hydrolase domain"/>
    <property type="match status" value="1"/>
</dbReference>